<keyword evidence="2" id="KW-1185">Reference proteome</keyword>
<dbReference type="Proteomes" id="UP000001307">
    <property type="component" value="Unassembled WGS sequence"/>
</dbReference>
<dbReference type="InParanoid" id="E4XX43"/>
<accession>E4XX43</accession>
<evidence type="ECO:0000313" key="1">
    <source>
        <dbReference type="EMBL" id="CBY14237.1"/>
    </source>
</evidence>
<organism evidence="1">
    <name type="scientific">Oikopleura dioica</name>
    <name type="common">Tunicate</name>
    <dbReference type="NCBI Taxonomy" id="34765"/>
    <lineage>
        <taxon>Eukaryota</taxon>
        <taxon>Metazoa</taxon>
        <taxon>Chordata</taxon>
        <taxon>Tunicata</taxon>
        <taxon>Appendicularia</taxon>
        <taxon>Copelata</taxon>
        <taxon>Oikopleuridae</taxon>
        <taxon>Oikopleura</taxon>
    </lineage>
</organism>
<dbReference type="AlphaFoldDB" id="E4XX43"/>
<dbReference type="EMBL" id="FN653266">
    <property type="protein sequence ID" value="CBY14237.1"/>
    <property type="molecule type" value="Genomic_DNA"/>
</dbReference>
<reference evidence="1" key="1">
    <citation type="journal article" date="2010" name="Science">
        <title>Plasticity of animal genome architecture unmasked by rapid evolution of a pelagic tunicate.</title>
        <authorList>
            <person name="Denoeud F."/>
            <person name="Henriet S."/>
            <person name="Mungpakdee S."/>
            <person name="Aury J.M."/>
            <person name="Da Silva C."/>
            <person name="Brinkmann H."/>
            <person name="Mikhaleva J."/>
            <person name="Olsen L.C."/>
            <person name="Jubin C."/>
            <person name="Canestro C."/>
            <person name="Bouquet J.M."/>
            <person name="Danks G."/>
            <person name="Poulain J."/>
            <person name="Campsteijn C."/>
            <person name="Adamski M."/>
            <person name="Cross I."/>
            <person name="Yadetie F."/>
            <person name="Muffato M."/>
            <person name="Louis A."/>
            <person name="Butcher S."/>
            <person name="Tsagkogeorga G."/>
            <person name="Konrad A."/>
            <person name="Singh S."/>
            <person name="Jensen M.F."/>
            <person name="Cong E.H."/>
            <person name="Eikeseth-Otteraa H."/>
            <person name="Noel B."/>
            <person name="Anthouard V."/>
            <person name="Porcel B.M."/>
            <person name="Kachouri-Lafond R."/>
            <person name="Nishino A."/>
            <person name="Ugolini M."/>
            <person name="Chourrout P."/>
            <person name="Nishida H."/>
            <person name="Aasland R."/>
            <person name="Huzurbazar S."/>
            <person name="Westhof E."/>
            <person name="Delsuc F."/>
            <person name="Lehrach H."/>
            <person name="Reinhardt R."/>
            <person name="Weissenbach J."/>
            <person name="Roy S.W."/>
            <person name="Artiguenave F."/>
            <person name="Postlethwait J.H."/>
            <person name="Manak J.R."/>
            <person name="Thompson E.M."/>
            <person name="Jaillon O."/>
            <person name="Du Pasquier L."/>
            <person name="Boudinot P."/>
            <person name="Liberles D.A."/>
            <person name="Volff J.N."/>
            <person name="Philippe H."/>
            <person name="Lenhard B."/>
            <person name="Roest Crollius H."/>
            <person name="Wincker P."/>
            <person name="Chourrout D."/>
        </authorList>
    </citation>
    <scope>NUCLEOTIDE SEQUENCE [LARGE SCALE GENOMIC DNA]</scope>
</reference>
<gene>
    <name evidence="1" type="ORF">GSOID_T00007222001</name>
</gene>
<protein>
    <submittedName>
        <fullName evidence="1">Uncharacterized protein</fullName>
    </submittedName>
</protein>
<sequence length="38" mass="4098">MKLARALQLASSKNGSKARSLHQSSLILKCKEILNSTA</sequence>
<proteinExistence type="predicted"/>
<evidence type="ECO:0000313" key="2">
    <source>
        <dbReference type="Proteomes" id="UP000001307"/>
    </source>
</evidence>
<name>E4XX43_OIKDI</name>